<comment type="caution">
    <text evidence="5">The sequence shown here is derived from an EMBL/GenBank/DDBJ whole genome shotgun (WGS) entry which is preliminary data.</text>
</comment>
<evidence type="ECO:0000256" key="1">
    <source>
        <dbReference type="ARBA" id="ARBA00023015"/>
    </source>
</evidence>
<evidence type="ECO:0000259" key="4">
    <source>
        <dbReference type="PROSITE" id="PS50943"/>
    </source>
</evidence>
<dbReference type="PROSITE" id="PS50943">
    <property type="entry name" value="HTH_CROC1"/>
    <property type="match status" value="1"/>
</dbReference>
<keyword evidence="3" id="KW-0804">Transcription</keyword>
<dbReference type="InterPro" id="IPR001387">
    <property type="entry name" value="Cro/C1-type_HTH"/>
</dbReference>
<dbReference type="AlphaFoldDB" id="G9WI32"/>
<dbReference type="InterPro" id="IPR050807">
    <property type="entry name" value="TransReg_Diox_bact_type"/>
</dbReference>
<keyword evidence="6" id="KW-1185">Reference proteome</keyword>
<evidence type="ECO:0000256" key="3">
    <source>
        <dbReference type="ARBA" id="ARBA00023163"/>
    </source>
</evidence>
<dbReference type="InterPro" id="IPR010982">
    <property type="entry name" value="Lambda_DNA-bd_dom_sf"/>
</dbReference>
<dbReference type="SUPFAM" id="SSF47413">
    <property type="entry name" value="lambda repressor-like DNA-binding domains"/>
    <property type="match status" value="1"/>
</dbReference>
<dbReference type="PANTHER" id="PTHR46797">
    <property type="entry name" value="HTH-TYPE TRANSCRIPTIONAL REGULATOR"/>
    <property type="match status" value="1"/>
</dbReference>
<dbReference type="eggNOG" id="COG1396">
    <property type="taxonomic scope" value="Bacteria"/>
</dbReference>
<dbReference type="Gene3D" id="1.25.40.10">
    <property type="entry name" value="Tetratricopeptide repeat domain"/>
    <property type="match status" value="1"/>
</dbReference>
<dbReference type="InterPro" id="IPR011990">
    <property type="entry name" value="TPR-like_helical_dom_sf"/>
</dbReference>
<dbReference type="STRING" id="336988.NT96_08320"/>
<sequence length="285" mass="32741">MINGRLIKEAREKLNLSQGELARGITNQASISLLEKNNRAPSVKVLSQISDRLNVDLNDLLGNPNKIKFQDQLSKAEQAAQQYNYQAALDILDGIDISTIHNDRDRARYGFLRTVSKMWISQDFKSAIFAFSLLLENTPKQDDIYYFLLLNGIGVAYYQNDNHQEAAVYFHRIVEQIGHFNADHAHFYWALFLLSNLAKFYSRESDLPLSNQLAEQGIRIAKSHSTTLFVEDFYYVYAFNLSENGADTAKVISYYRLAESFSVFNQDSIVMNKAREKITRLEKKI</sequence>
<proteinExistence type="predicted"/>
<dbReference type="RefSeq" id="WP_007745524.1">
    <property type="nucleotide sequence ID" value="NZ_CM001398.1"/>
</dbReference>
<dbReference type="OrthoDB" id="1150409at2"/>
<keyword evidence="2" id="KW-0238">DNA-binding</keyword>
<evidence type="ECO:0000256" key="2">
    <source>
        <dbReference type="ARBA" id="ARBA00023125"/>
    </source>
</evidence>
<name>G9WI32_9LACO</name>
<keyword evidence="1" id="KW-0805">Transcription regulation</keyword>
<dbReference type="PATRIC" id="fig|1045004.4.peg.812"/>
<dbReference type="SMART" id="SM00530">
    <property type="entry name" value="HTH_XRE"/>
    <property type="match status" value="1"/>
</dbReference>
<dbReference type="GO" id="GO:0003700">
    <property type="term" value="F:DNA-binding transcription factor activity"/>
    <property type="evidence" value="ECO:0007669"/>
    <property type="project" value="TreeGrafter"/>
</dbReference>
<evidence type="ECO:0000313" key="5">
    <source>
        <dbReference type="EMBL" id="EHN58917.1"/>
    </source>
</evidence>
<evidence type="ECO:0000313" key="6">
    <source>
        <dbReference type="Proteomes" id="UP000004959"/>
    </source>
</evidence>
<gene>
    <name evidence="5" type="ORF">OKIT_0808</name>
</gene>
<dbReference type="PANTHER" id="PTHR46797:SF23">
    <property type="entry name" value="HTH-TYPE TRANSCRIPTIONAL REGULATOR SUTR"/>
    <property type="match status" value="1"/>
</dbReference>
<dbReference type="CDD" id="cd00093">
    <property type="entry name" value="HTH_XRE"/>
    <property type="match status" value="1"/>
</dbReference>
<reference evidence="5 6" key="1">
    <citation type="journal article" date="2012" name="PLoS ONE">
        <title>Functional divergence in the genus oenococcus as predicted by genome sequencing of the newly-described species, Oenococcus kitaharae.</title>
        <authorList>
            <person name="Borneman A.R."/>
            <person name="McCarthy J.M."/>
            <person name="Chambers P.J."/>
            <person name="Bartowsky E.J."/>
        </authorList>
    </citation>
    <scope>NUCLEOTIDE SEQUENCE [LARGE SCALE GENOMIC DNA]</scope>
    <source>
        <strain evidence="6">DSM17330</strain>
    </source>
</reference>
<dbReference type="GO" id="GO:0003677">
    <property type="term" value="F:DNA binding"/>
    <property type="evidence" value="ECO:0007669"/>
    <property type="project" value="UniProtKB-KW"/>
</dbReference>
<organism evidence="5 6">
    <name type="scientific">Oenococcus kitaharae DSM 17330</name>
    <dbReference type="NCBI Taxonomy" id="1045004"/>
    <lineage>
        <taxon>Bacteria</taxon>
        <taxon>Bacillati</taxon>
        <taxon>Bacillota</taxon>
        <taxon>Bacilli</taxon>
        <taxon>Lactobacillales</taxon>
        <taxon>Lactobacillaceae</taxon>
        <taxon>Oenococcus</taxon>
    </lineage>
</organism>
<dbReference type="EMBL" id="AFVZ01000001">
    <property type="protein sequence ID" value="EHN58917.1"/>
    <property type="molecule type" value="Genomic_DNA"/>
</dbReference>
<dbReference type="HOGENOM" id="CLU_053304_1_0_9"/>
<feature type="domain" description="HTH cro/C1-type" evidence="4">
    <location>
        <begin position="7"/>
        <end position="60"/>
    </location>
</feature>
<dbReference type="SUPFAM" id="SSF48452">
    <property type="entry name" value="TPR-like"/>
    <property type="match status" value="1"/>
</dbReference>
<dbReference type="Pfam" id="PF01381">
    <property type="entry name" value="HTH_3"/>
    <property type="match status" value="1"/>
</dbReference>
<dbReference type="GO" id="GO:0005829">
    <property type="term" value="C:cytosol"/>
    <property type="evidence" value="ECO:0007669"/>
    <property type="project" value="TreeGrafter"/>
</dbReference>
<accession>G9WI32</accession>
<protein>
    <submittedName>
        <fullName evidence="5">Helix-turn-helix transcriptional regulator</fullName>
    </submittedName>
</protein>
<dbReference type="Proteomes" id="UP000004959">
    <property type="component" value="Chromosome"/>
</dbReference>